<gene>
    <name evidence="5" type="ORF">GCM10011511_20030</name>
</gene>
<proteinExistence type="predicted"/>
<accession>A0A8J2UCI2</accession>
<dbReference type="SUPFAM" id="SSF55874">
    <property type="entry name" value="ATPase domain of HSP90 chaperone/DNA topoisomerase II/histidine kinase"/>
    <property type="match status" value="1"/>
</dbReference>
<feature type="domain" description="Signal transduction histidine kinase internal region" evidence="4">
    <location>
        <begin position="364"/>
        <end position="413"/>
    </location>
</feature>
<dbReference type="PANTHER" id="PTHR34220:SF7">
    <property type="entry name" value="SENSOR HISTIDINE KINASE YPDA"/>
    <property type="match status" value="1"/>
</dbReference>
<dbReference type="InterPro" id="IPR050640">
    <property type="entry name" value="Bact_2-comp_sensor_kinase"/>
</dbReference>
<feature type="signal peptide" evidence="3">
    <location>
        <begin position="1"/>
        <end position="19"/>
    </location>
</feature>
<keyword evidence="6" id="KW-1185">Reference proteome</keyword>
<evidence type="ECO:0000256" key="2">
    <source>
        <dbReference type="SAM" id="Phobius"/>
    </source>
</evidence>
<dbReference type="PANTHER" id="PTHR34220">
    <property type="entry name" value="SENSOR HISTIDINE KINASE YPDA"/>
    <property type="match status" value="1"/>
</dbReference>
<dbReference type="Pfam" id="PF06580">
    <property type="entry name" value="His_kinase"/>
    <property type="match status" value="1"/>
</dbReference>
<feature type="transmembrane region" description="Helical" evidence="2">
    <location>
        <begin position="322"/>
        <end position="345"/>
    </location>
</feature>
<dbReference type="EMBL" id="BMJC01000002">
    <property type="protein sequence ID" value="GGA96731.1"/>
    <property type="molecule type" value="Genomic_DNA"/>
</dbReference>
<feature type="region of interest" description="Disordered" evidence="1">
    <location>
        <begin position="418"/>
        <end position="445"/>
    </location>
</feature>
<dbReference type="AlphaFoldDB" id="A0A8J2UCI2"/>
<organism evidence="5 6">
    <name type="scientific">Puia dinghuensis</name>
    <dbReference type="NCBI Taxonomy" id="1792502"/>
    <lineage>
        <taxon>Bacteria</taxon>
        <taxon>Pseudomonadati</taxon>
        <taxon>Bacteroidota</taxon>
        <taxon>Chitinophagia</taxon>
        <taxon>Chitinophagales</taxon>
        <taxon>Chitinophagaceae</taxon>
        <taxon>Puia</taxon>
    </lineage>
</organism>
<feature type="chain" id="PRO_5035182529" description="Signal transduction histidine kinase internal region domain-containing protein" evidence="3">
    <location>
        <begin position="20"/>
        <end position="587"/>
    </location>
</feature>
<name>A0A8J2UCI2_9BACT</name>
<reference evidence="5" key="1">
    <citation type="journal article" date="2014" name="Int. J. Syst. Evol. Microbiol.">
        <title>Complete genome sequence of Corynebacterium casei LMG S-19264T (=DSM 44701T), isolated from a smear-ripened cheese.</title>
        <authorList>
            <consortium name="US DOE Joint Genome Institute (JGI-PGF)"/>
            <person name="Walter F."/>
            <person name="Albersmeier A."/>
            <person name="Kalinowski J."/>
            <person name="Ruckert C."/>
        </authorList>
    </citation>
    <scope>NUCLEOTIDE SEQUENCE</scope>
    <source>
        <strain evidence="5">CGMCC 1.15448</strain>
    </source>
</reference>
<dbReference type="GO" id="GO:0000155">
    <property type="term" value="F:phosphorelay sensor kinase activity"/>
    <property type="evidence" value="ECO:0007669"/>
    <property type="project" value="InterPro"/>
</dbReference>
<evidence type="ECO:0000256" key="1">
    <source>
        <dbReference type="SAM" id="MobiDB-lite"/>
    </source>
</evidence>
<protein>
    <recommendedName>
        <fullName evidence="4">Signal transduction histidine kinase internal region domain-containing protein</fullName>
    </recommendedName>
</protein>
<dbReference type="Gene3D" id="3.30.565.10">
    <property type="entry name" value="Histidine kinase-like ATPase, C-terminal domain"/>
    <property type="match status" value="1"/>
</dbReference>
<sequence>MKKTALLLILAAVALRTQAQTQAQALDTVPAHLDWDNYSTSFQGNGKEGVHPVLVTAIPYNGIYGGASYFSTTSEKLHLADSFYIPDEKRPRYIGASNTMDSGNVYFLAPGIHPANADKYEFRIVVDGWLTYVPWSPITRFTEPKMELNDFKPIFGFLGGYQTTWGHSVLAEIREKATKTIQSSAVVYWTNARPTLSGIYTAQNLKSFVAGKHEYGSWKPDSAMNLRLEQLYQGKLQLQPGDNTLIFFIDAEVYQRQAVEYQLLRNGQVDSAWKPNDFDNNIVFLQNLPPGKYTLQLRLRAQRHNVSAYSFTIRPAWYETRLFKFLLGAMLVLSIGAVILAFIFLRQRRKTRREQAAREKLNLELGYIRSQLNPHFIFNALNSIQGLVNKKEIDTANRYLSEFGSLLRDSLAVSADHTGSHDRTLSDGSTFSDGSTLSTKRTGGDNDLTDLQREIRILDSYCHLEQLRFGFRYTITTAPGLPDTGIPAFLLQPIVENAVKHGVSGLLQAGLIQIHFSRENANFIAQVTDNGRGWDTTVATTGYGLRLTSERIRLLNQLLKDQPINMTITSSPGAGATVRFQFTNWWT</sequence>
<dbReference type="InterPro" id="IPR010559">
    <property type="entry name" value="Sig_transdc_His_kin_internal"/>
</dbReference>
<feature type="compositionally biased region" description="Polar residues" evidence="1">
    <location>
        <begin position="426"/>
        <end position="441"/>
    </location>
</feature>
<dbReference type="Proteomes" id="UP000607559">
    <property type="component" value="Unassembled WGS sequence"/>
</dbReference>
<keyword evidence="2" id="KW-1133">Transmembrane helix</keyword>
<dbReference type="InterPro" id="IPR013783">
    <property type="entry name" value="Ig-like_fold"/>
</dbReference>
<dbReference type="InterPro" id="IPR036890">
    <property type="entry name" value="HATPase_C_sf"/>
</dbReference>
<keyword evidence="3" id="KW-0732">Signal</keyword>
<reference evidence="5" key="2">
    <citation type="submission" date="2020-09" db="EMBL/GenBank/DDBJ databases">
        <authorList>
            <person name="Sun Q."/>
            <person name="Zhou Y."/>
        </authorList>
    </citation>
    <scope>NUCLEOTIDE SEQUENCE</scope>
    <source>
        <strain evidence="5">CGMCC 1.15448</strain>
    </source>
</reference>
<evidence type="ECO:0000259" key="4">
    <source>
        <dbReference type="Pfam" id="PF06580"/>
    </source>
</evidence>
<keyword evidence="2" id="KW-0472">Membrane</keyword>
<dbReference type="RefSeq" id="WP_188931103.1">
    <property type="nucleotide sequence ID" value="NZ_BMJC01000002.1"/>
</dbReference>
<comment type="caution">
    <text evidence="5">The sequence shown here is derived from an EMBL/GenBank/DDBJ whole genome shotgun (WGS) entry which is preliminary data.</text>
</comment>
<dbReference type="GO" id="GO:0016020">
    <property type="term" value="C:membrane"/>
    <property type="evidence" value="ECO:0007669"/>
    <property type="project" value="InterPro"/>
</dbReference>
<evidence type="ECO:0000256" key="3">
    <source>
        <dbReference type="SAM" id="SignalP"/>
    </source>
</evidence>
<evidence type="ECO:0000313" key="5">
    <source>
        <dbReference type="EMBL" id="GGA96731.1"/>
    </source>
</evidence>
<keyword evidence="2" id="KW-0812">Transmembrane</keyword>
<evidence type="ECO:0000313" key="6">
    <source>
        <dbReference type="Proteomes" id="UP000607559"/>
    </source>
</evidence>
<dbReference type="Gene3D" id="2.60.40.10">
    <property type="entry name" value="Immunoglobulins"/>
    <property type="match status" value="1"/>
</dbReference>